<proteinExistence type="predicted"/>
<gene>
    <name evidence="2" type="ORF">DM01DRAFT_1158611</name>
</gene>
<keyword evidence="1" id="KW-0732">Signal</keyword>
<sequence length="84" mass="9937">MLNSFMCKFFLSFFFSFSFFFLSCQGYLFTNPCCFPRPRWNGENTASYAEGKKNKLLFFWLDQIHDQVFFFLSLLGRSQSGASF</sequence>
<dbReference type="Proteomes" id="UP000242146">
    <property type="component" value="Unassembled WGS sequence"/>
</dbReference>
<organism evidence="2 3">
    <name type="scientific">Hesseltinella vesiculosa</name>
    <dbReference type="NCBI Taxonomy" id="101127"/>
    <lineage>
        <taxon>Eukaryota</taxon>
        <taxon>Fungi</taxon>
        <taxon>Fungi incertae sedis</taxon>
        <taxon>Mucoromycota</taxon>
        <taxon>Mucoromycotina</taxon>
        <taxon>Mucoromycetes</taxon>
        <taxon>Mucorales</taxon>
        <taxon>Cunninghamellaceae</taxon>
        <taxon>Hesseltinella</taxon>
    </lineage>
</organism>
<evidence type="ECO:0000256" key="1">
    <source>
        <dbReference type="SAM" id="SignalP"/>
    </source>
</evidence>
<comment type="caution">
    <text evidence="2">The sequence shown here is derived from an EMBL/GenBank/DDBJ whole genome shotgun (WGS) entry which is preliminary data.</text>
</comment>
<reference evidence="2 3" key="1">
    <citation type="submission" date="2016-07" db="EMBL/GenBank/DDBJ databases">
        <title>Pervasive Adenine N6-methylation of Active Genes in Fungi.</title>
        <authorList>
            <consortium name="DOE Joint Genome Institute"/>
            <person name="Mondo S.J."/>
            <person name="Dannebaum R.O."/>
            <person name="Kuo R.C."/>
            <person name="Labutti K."/>
            <person name="Haridas S."/>
            <person name="Kuo A."/>
            <person name="Salamov A."/>
            <person name="Ahrendt S.R."/>
            <person name="Lipzen A."/>
            <person name="Sullivan W."/>
            <person name="Andreopoulos W.B."/>
            <person name="Clum A."/>
            <person name="Lindquist E."/>
            <person name="Daum C."/>
            <person name="Ramamoorthy G.K."/>
            <person name="Gryganskyi A."/>
            <person name="Culley D."/>
            <person name="Magnuson J.K."/>
            <person name="James T.Y."/>
            <person name="O'Malley M.A."/>
            <person name="Stajich J.E."/>
            <person name="Spatafora J.W."/>
            <person name="Visel A."/>
            <person name="Grigoriev I.V."/>
        </authorList>
    </citation>
    <scope>NUCLEOTIDE SEQUENCE [LARGE SCALE GENOMIC DNA]</scope>
    <source>
        <strain evidence="2 3">NRRL 3301</strain>
    </source>
</reference>
<keyword evidence="3" id="KW-1185">Reference proteome</keyword>
<evidence type="ECO:0000313" key="2">
    <source>
        <dbReference type="EMBL" id="ORX60357.1"/>
    </source>
</evidence>
<evidence type="ECO:0008006" key="4">
    <source>
        <dbReference type="Google" id="ProtNLM"/>
    </source>
</evidence>
<evidence type="ECO:0000313" key="3">
    <source>
        <dbReference type="Proteomes" id="UP000242146"/>
    </source>
</evidence>
<dbReference type="AlphaFoldDB" id="A0A1X2GSB2"/>
<protein>
    <recommendedName>
        <fullName evidence="4">Secreted protein</fullName>
    </recommendedName>
</protein>
<feature type="chain" id="PRO_5012371797" description="Secreted protein" evidence="1">
    <location>
        <begin position="27"/>
        <end position="84"/>
    </location>
</feature>
<dbReference type="EMBL" id="MCGT01000004">
    <property type="protein sequence ID" value="ORX60357.1"/>
    <property type="molecule type" value="Genomic_DNA"/>
</dbReference>
<feature type="signal peptide" evidence="1">
    <location>
        <begin position="1"/>
        <end position="26"/>
    </location>
</feature>
<accession>A0A1X2GSB2</accession>
<name>A0A1X2GSB2_9FUNG</name>